<dbReference type="PROSITE" id="PS50164">
    <property type="entry name" value="GIY_YIG"/>
    <property type="match status" value="1"/>
</dbReference>
<dbReference type="AlphaFoldDB" id="A0A2T1C110"/>
<gene>
    <name evidence="2" type="ORF">C7B64_16130</name>
</gene>
<comment type="caution">
    <text evidence="2">The sequence shown here is derived from an EMBL/GenBank/DDBJ whole genome shotgun (WGS) entry which is preliminary data.</text>
</comment>
<dbReference type="EMBL" id="PVWJ01000084">
    <property type="protein sequence ID" value="PSB01858.1"/>
    <property type="molecule type" value="Genomic_DNA"/>
</dbReference>
<dbReference type="CDD" id="cd00719">
    <property type="entry name" value="GIY-YIG_SF"/>
    <property type="match status" value="1"/>
</dbReference>
<sequence length="123" mass="14461">MTYIEIQAREILDFLVHLPFSECVPISRDFPTLTTKPGIYAIRHRSEGLLYVGKAQDIKERFRGGHKAITWSWLEDYNHRDVAIAVYEINFRQWQRLSSDLEGIILIWSKPPFNIRIPMRDGS</sequence>
<dbReference type="Gene3D" id="3.40.1440.10">
    <property type="entry name" value="GIY-YIG endonuclease"/>
    <property type="match status" value="1"/>
</dbReference>
<evidence type="ECO:0000259" key="1">
    <source>
        <dbReference type="PROSITE" id="PS50164"/>
    </source>
</evidence>
<dbReference type="RefSeq" id="WP_106289686.1">
    <property type="nucleotide sequence ID" value="NZ_CAWNTC010000112.1"/>
</dbReference>
<dbReference type="SUPFAM" id="SSF82771">
    <property type="entry name" value="GIY-YIG endonuclease"/>
    <property type="match status" value="1"/>
</dbReference>
<protein>
    <submittedName>
        <fullName evidence="2">Excinuclease ABC subunit C</fullName>
    </submittedName>
</protein>
<reference evidence="2 3" key="2">
    <citation type="submission" date="2018-03" db="EMBL/GenBank/DDBJ databases">
        <title>The ancient ancestry and fast evolution of plastids.</title>
        <authorList>
            <person name="Moore K.R."/>
            <person name="Magnabosco C."/>
            <person name="Momper L."/>
            <person name="Gold D.A."/>
            <person name="Bosak T."/>
            <person name="Fournier G.P."/>
        </authorList>
    </citation>
    <scope>NUCLEOTIDE SEQUENCE [LARGE SCALE GENOMIC DNA]</scope>
    <source>
        <strain evidence="2 3">CCAP 1448/3</strain>
    </source>
</reference>
<accession>A0A2T1C110</accession>
<evidence type="ECO:0000313" key="2">
    <source>
        <dbReference type="EMBL" id="PSB01858.1"/>
    </source>
</evidence>
<keyword evidence="3" id="KW-1185">Reference proteome</keyword>
<feature type="domain" description="GIY-YIG" evidence="1">
    <location>
        <begin position="35"/>
        <end position="115"/>
    </location>
</feature>
<dbReference type="Pfam" id="PF01541">
    <property type="entry name" value="GIY-YIG"/>
    <property type="match status" value="1"/>
</dbReference>
<dbReference type="InterPro" id="IPR035901">
    <property type="entry name" value="GIY-YIG_endonuc_sf"/>
</dbReference>
<dbReference type="Proteomes" id="UP000238762">
    <property type="component" value="Unassembled WGS sequence"/>
</dbReference>
<evidence type="ECO:0000313" key="3">
    <source>
        <dbReference type="Proteomes" id="UP000238762"/>
    </source>
</evidence>
<name>A0A2T1C110_9CYAN</name>
<proteinExistence type="predicted"/>
<dbReference type="OrthoDB" id="458497at2"/>
<organism evidence="2 3">
    <name type="scientific">Merismopedia glauca CCAP 1448/3</name>
    <dbReference type="NCBI Taxonomy" id="1296344"/>
    <lineage>
        <taxon>Bacteria</taxon>
        <taxon>Bacillati</taxon>
        <taxon>Cyanobacteriota</taxon>
        <taxon>Cyanophyceae</taxon>
        <taxon>Synechococcales</taxon>
        <taxon>Merismopediaceae</taxon>
        <taxon>Merismopedia</taxon>
    </lineage>
</organism>
<reference evidence="2 3" key="1">
    <citation type="submission" date="2018-02" db="EMBL/GenBank/DDBJ databases">
        <authorList>
            <person name="Cohen D.B."/>
            <person name="Kent A.D."/>
        </authorList>
    </citation>
    <scope>NUCLEOTIDE SEQUENCE [LARGE SCALE GENOMIC DNA]</scope>
    <source>
        <strain evidence="2 3">CCAP 1448/3</strain>
    </source>
</reference>
<dbReference type="InterPro" id="IPR000305">
    <property type="entry name" value="GIY-YIG_endonuc"/>
</dbReference>